<dbReference type="Pfam" id="PF00004">
    <property type="entry name" value="AAA"/>
    <property type="match status" value="1"/>
</dbReference>
<comment type="subcellular location">
    <subcellularLocation>
        <location evidence="1">Endoplasmic reticulum</location>
    </subcellularLocation>
    <subcellularLocation>
        <location evidence="2">Membrane</location>
    </subcellularLocation>
</comment>
<comment type="caution">
    <text evidence="7">The sequence shown here is derived from an EMBL/GenBank/DDBJ whole genome shotgun (WGS) entry which is preliminary data.</text>
</comment>
<dbReference type="InterPro" id="IPR052374">
    <property type="entry name" value="SERAC1"/>
</dbReference>
<dbReference type="EMBL" id="JBBUTH010000010">
    <property type="protein sequence ID" value="MEK8052974.1"/>
    <property type="molecule type" value="Genomic_DNA"/>
</dbReference>
<dbReference type="RefSeq" id="WP_341412707.1">
    <property type="nucleotide sequence ID" value="NZ_JBBUTH010000010.1"/>
</dbReference>
<feature type="domain" description="AAA+ ATPase" evidence="6">
    <location>
        <begin position="257"/>
        <end position="398"/>
    </location>
</feature>
<feature type="region of interest" description="Disordered" evidence="5">
    <location>
        <begin position="191"/>
        <end position="216"/>
    </location>
</feature>
<gene>
    <name evidence="7" type="ORF">AACH10_22165</name>
</gene>
<dbReference type="InterPro" id="IPR027417">
    <property type="entry name" value="P-loop_NTPase"/>
</dbReference>
<dbReference type="Gene3D" id="3.40.50.1820">
    <property type="entry name" value="alpha/beta hydrolase"/>
    <property type="match status" value="1"/>
</dbReference>
<evidence type="ECO:0000256" key="5">
    <source>
        <dbReference type="SAM" id="MobiDB-lite"/>
    </source>
</evidence>
<evidence type="ECO:0000256" key="2">
    <source>
        <dbReference type="ARBA" id="ARBA00004370"/>
    </source>
</evidence>
<dbReference type="SMART" id="SM00382">
    <property type="entry name" value="AAA"/>
    <property type="match status" value="1"/>
</dbReference>
<dbReference type="SUPFAM" id="SSF53474">
    <property type="entry name" value="alpha/beta-Hydrolases"/>
    <property type="match status" value="1"/>
</dbReference>
<protein>
    <submittedName>
        <fullName evidence="7">AAA family ATPase</fullName>
    </submittedName>
</protein>
<accession>A0ABU9CMC7</accession>
<dbReference type="InterPro" id="IPR003959">
    <property type="entry name" value="ATPase_AAA_core"/>
</dbReference>
<dbReference type="PANTHER" id="PTHR48182">
    <property type="entry name" value="PROTEIN SERAC1"/>
    <property type="match status" value="1"/>
</dbReference>
<dbReference type="InterPro" id="IPR003593">
    <property type="entry name" value="AAA+_ATPase"/>
</dbReference>
<dbReference type="Gene3D" id="3.40.50.300">
    <property type="entry name" value="P-loop containing nucleotide triphosphate hydrolases"/>
    <property type="match status" value="1"/>
</dbReference>
<dbReference type="SUPFAM" id="SSF52540">
    <property type="entry name" value="P-loop containing nucleoside triphosphate hydrolases"/>
    <property type="match status" value="1"/>
</dbReference>
<sequence length="1529" mass="167790">MHLADLGEALFAALQVEQDLQGHRIVLVGHSLGGLVIKSGMTQAQALGDPLRLTLLQRIAGVVFIGTPHQGASLATVAHNLRLLLRTNAQVTNMVSDDAWLKLLNGQFRYLQAQRSFGVRVFFESKGVFIGRRILGLALGGRKLIVDRNSSDPGIEGVIPTAIDGDHIEIAKPKSRQALIHKALVDFLKGMASGPEGPPPPSAEKRSSAPWASSPDLPTTLRSASAPLLSWPSTLSDGTWLHRPELSSLIESLPAEASSTHFLLGDPGCGKSSLLVRLAQERQAAGWCVLAIKADRLPPDVLDRQALARHLNLEADTATILRGLARTVPVLVLIDQVDALADLVVQHSARLRVLLDLVQDLSEAEGVHTVISCRTFEQKHDPALRNLDATVIRLELPEWSTVQPVLAARGLHVDVWNQDIQQVLRSPHALEIFLSLLGGTTEPEVLRSFQGLLEKQWETQVLSDATGRRRTTLRHLAKLMADREVLGLPLVQVEDHYTDIQGLASAGLLRLDQGPGRVEFRHQTLYEFVRARSFLEESGSLTETVRAQQGSLRIRPQMWHALGYFRGASPEEYGVEIGRLWAADLRPHLKMLLIEFLGLQTTPTSAERQLVEQAMTDQWFVPRFIGAAVGSPGWFAALSQAHLPKLMALPGDQAQALLPMLRQALHFSPVAVVDLVRRHWLNDAARDVLSWQALGGGDVAPQAGLWLDSLVLIAGRSPIAEWAIGHVAGAVSAAQPEDAPRLIAAWLKRRMDAATAPLANAPKDDEAACAVMAKNVQAAFEERQFHDMEAIAEAAPRAFVIAIWPLLLEGLQHFASEAPSVVIGYRKNSGLMFQDLDDEEARNDRPLLRSCQLGIQGWADSDPDGFLEFVASNSQSDLLLVHRFLALGLVRVAAHAPQRVFDYLRGDSRRLVLGPYTDVHKESIAMIAGISSLLDDPSYAELETILRDWRYYNEAAQQDDAGTRQQRQHWARQHRLRLLRALPEGRRSAALQRLVNEEERAFPGLTDKDVHFSGAQWIGSPVSAQQMDRATDADVLNLFSELTDDAAWDHPRHRMKGGAIQAGRELAELAKHDLAKVLRIVRSLDPGRNEIPVSCTLRELIPAGLTAPAFYSLVAELEDKGFVGSGFRRDAAYAIANAASKETPVPDQLIDRMERWLVPCSTEDAAEIEADAKETSSTSPVLWGHGSLAALPNGNYPTLTALTSACLSVEPPRLDRWLSILEQHAARAESPRVWEALIQRELTYLSMADRSRVEALVDQVTTAAPSILAGRGWAHFVAHAFRWASVAAVRRWMTATVEMAGEGQQGAGELACLRHALFPAEDWSRELVKALSVDAASDTALGVAHAVANLWHEPMTRPVVHPILLLLLGSSDERVLTALSAIFMNDGFAADIETRDLLDALVAYPSVLKNGRAERLPEMLVKLVALEPARACRVVHALLDAAGDQMGNIATSWYLSTEWLLDIALQLQDMGAAERAAGSALFERMLEFNMPQAKEMTLDLDKRTPVGSSPRAPVRRRSRTKIHKTARRG</sequence>
<keyword evidence="8" id="KW-1185">Reference proteome</keyword>
<reference evidence="7 8" key="1">
    <citation type="submission" date="2024-04" db="EMBL/GenBank/DDBJ databases">
        <title>Novel species of the genus Ideonella isolated from streams.</title>
        <authorList>
            <person name="Lu H."/>
        </authorList>
    </citation>
    <scope>NUCLEOTIDE SEQUENCE [LARGE SCALE GENOMIC DNA]</scope>
    <source>
        <strain evidence="7 8">DXS22W</strain>
    </source>
</reference>
<feature type="compositionally biased region" description="Basic residues" evidence="5">
    <location>
        <begin position="1513"/>
        <end position="1529"/>
    </location>
</feature>
<feature type="region of interest" description="Disordered" evidence="5">
    <location>
        <begin position="1497"/>
        <end position="1529"/>
    </location>
</feature>
<organism evidence="7 8">
    <name type="scientific">Pseudaquabacterium inlustre</name>
    <dbReference type="NCBI Taxonomy" id="2984192"/>
    <lineage>
        <taxon>Bacteria</taxon>
        <taxon>Pseudomonadati</taxon>
        <taxon>Pseudomonadota</taxon>
        <taxon>Betaproteobacteria</taxon>
        <taxon>Burkholderiales</taxon>
        <taxon>Sphaerotilaceae</taxon>
        <taxon>Pseudaquabacterium</taxon>
    </lineage>
</organism>
<proteinExistence type="predicted"/>
<evidence type="ECO:0000259" key="6">
    <source>
        <dbReference type="SMART" id="SM00382"/>
    </source>
</evidence>
<dbReference type="InterPro" id="IPR029058">
    <property type="entry name" value="AB_hydrolase_fold"/>
</dbReference>
<name>A0ABU9CMC7_9BURK</name>
<evidence type="ECO:0000256" key="3">
    <source>
        <dbReference type="ARBA" id="ARBA00022824"/>
    </source>
</evidence>
<dbReference type="PANTHER" id="PTHR48182:SF2">
    <property type="entry name" value="PROTEIN SERAC1"/>
    <property type="match status" value="1"/>
</dbReference>
<evidence type="ECO:0000313" key="7">
    <source>
        <dbReference type="EMBL" id="MEK8052974.1"/>
    </source>
</evidence>
<keyword evidence="3" id="KW-0256">Endoplasmic reticulum</keyword>
<evidence type="ECO:0000256" key="4">
    <source>
        <dbReference type="ARBA" id="ARBA00023136"/>
    </source>
</evidence>
<dbReference type="CDD" id="cd00009">
    <property type="entry name" value="AAA"/>
    <property type="match status" value="1"/>
</dbReference>
<dbReference type="Proteomes" id="UP001365405">
    <property type="component" value="Unassembled WGS sequence"/>
</dbReference>
<evidence type="ECO:0000313" key="8">
    <source>
        <dbReference type="Proteomes" id="UP001365405"/>
    </source>
</evidence>
<keyword evidence="4" id="KW-0472">Membrane</keyword>
<evidence type="ECO:0000256" key="1">
    <source>
        <dbReference type="ARBA" id="ARBA00004240"/>
    </source>
</evidence>